<evidence type="ECO:0000256" key="4">
    <source>
        <dbReference type="ARBA" id="ARBA00022519"/>
    </source>
</evidence>
<evidence type="ECO:0000256" key="5">
    <source>
        <dbReference type="ARBA" id="ARBA00023136"/>
    </source>
</evidence>
<dbReference type="PANTHER" id="PTHR30024:SF43">
    <property type="entry name" value="BLL4572 PROTEIN"/>
    <property type="match status" value="1"/>
</dbReference>
<comment type="subcellular location">
    <subcellularLocation>
        <location evidence="1">Endomembrane system</location>
    </subcellularLocation>
</comment>
<dbReference type="SUPFAM" id="SSF53850">
    <property type="entry name" value="Periplasmic binding protein-like II"/>
    <property type="match status" value="1"/>
</dbReference>
<keyword evidence="7" id="KW-1185">Reference proteome</keyword>
<dbReference type="Gene3D" id="3.40.190.10">
    <property type="entry name" value="Periplasmic binding protein-like II"/>
    <property type="match status" value="2"/>
</dbReference>
<dbReference type="OrthoDB" id="570524at2"/>
<keyword evidence="6" id="KW-0067">ATP-binding</keyword>
<dbReference type="GO" id="GO:0012505">
    <property type="term" value="C:endomembrane system"/>
    <property type="evidence" value="ECO:0007669"/>
    <property type="project" value="UniProtKB-SubCell"/>
</dbReference>
<keyword evidence="2" id="KW-0813">Transport</keyword>
<keyword evidence="3" id="KW-1003">Cell membrane</keyword>
<dbReference type="STRING" id="571298.SAMN04488026_105220"/>
<dbReference type="AlphaFoldDB" id="A0A1G9EGH5"/>
<dbReference type="GO" id="GO:0005524">
    <property type="term" value="F:ATP binding"/>
    <property type="evidence" value="ECO:0007669"/>
    <property type="project" value="UniProtKB-KW"/>
</dbReference>
<dbReference type="EMBL" id="FNEK01000052">
    <property type="protein sequence ID" value="SDK75173.1"/>
    <property type="molecule type" value="Genomic_DNA"/>
</dbReference>
<dbReference type="InterPro" id="IPR044527">
    <property type="entry name" value="NrtA/CpmA_ABC-bd_dom"/>
</dbReference>
<accession>A0A1G9EGH5</accession>
<reference evidence="6 7" key="1">
    <citation type="submission" date="2016-10" db="EMBL/GenBank/DDBJ databases">
        <authorList>
            <person name="de Groot N.N."/>
        </authorList>
    </citation>
    <scope>NUCLEOTIDE SEQUENCE [LARGE SCALE GENOMIC DNA]</scope>
    <source>
        <strain evidence="6 7">DSM 25294</strain>
    </source>
</reference>
<name>A0A1G9EGH5_9RHOB</name>
<dbReference type="PANTHER" id="PTHR30024">
    <property type="entry name" value="ALIPHATIC SULFONATES-BINDING PROTEIN-RELATED"/>
    <property type="match status" value="1"/>
</dbReference>
<protein>
    <submittedName>
        <fullName evidence="6">NitT/TauT family transport system ATP-binding protein</fullName>
    </submittedName>
</protein>
<evidence type="ECO:0000256" key="2">
    <source>
        <dbReference type="ARBA" id="ARBA00022448"/>
    </source>
</evidence>
<sequence>MSQTPLTLGYIPLVDAAPLIIARELGFAEREGLALTLRAAPSWSTLRDLVALGQIEAAQMLAPIPVATALGLGGLPSRLDALCVLSVGGNTVGVSNELAAAIRAAGHDFDFTDATAAGKALIAAAGERLRIGVPFPFSMHAELLYYWLGALGLEAPQALDVHTVPPPLMAEALASGDIDAFCVGAPWGSIAVENGSGELLLPTSAIWAFAPEKVLAVRHDWAESEPDLAIRLIRCMWRATRWLADRSNFVTASEILSRPEYLNLPAELLERSLTGQLTISPRGEQRRVEDFLYFHEGAATFPWRSQAGWIASRLAARMGLDRASARRAAKNVFRSDLYRAALAGRAVDLPGASEKLEGALEQATEVPAQNGTLILHRDRFFDGQIFDPGTD</sequence>
<evidence type="ECO:0000313" key="7">
    <source>
        <dbReference type="Proteomes" id="UP000199382"/>
    </source>
</evidence>
<organism evidence="6 7">
    <name type="scientific">Aliiruegeria lutimaris</name>
    <dbReference type="NCBI Taxonomy" id="571298"/>
    <lineage>
        <taxon>Bacteria</taxon>
        <taxon>Pseudomonadati</taxon>
        <taxon>Pseudomonadota</taxon>
        <taxon>Alphaproteobacteria</taxon>
        <taxon>Rhodobacterales</taxon>
        <taxon>Roseobacteraceae</taxon>
        <taxon>Aliiruegeria</taxon>
    </lineage>
</organism>
<gene>
    <name evidence="6" type="ORF">SAMN04488026_105220</name>
</gene>
<keyword evidence="4" id="KW-0997">Cell inner membrane</keyword>
<evidence type="ECO:0000313" key="6">
    <source>
        <dbReference type="EMBL" id="SDK75173.1"/>
    </source>
</evidence>
<dbReference type="RefSeq" id="WP_093161204.1">
    <property type="nucleotide sequence ID" value="NZ_FNEK01000052.1"/>
</dbReference>
<dbReference type="Proteomes" id="UP000199382">
    <property type="component" value="Unassembled WGS sequence"/>
</dbReference>
<dbReference type="CDD" id="cd13553">
    <property type="entry name" value="PBP2_NrtA_CpmA_like"/>
    <property type="match status" value="1"/>
</dbReference>
<keyword evidence="5" id="KW-0472">Membrane</keyword>
<proteinExistence type="predicted"/>
<evidence type="ECO:0000256" key="3">
    <source>
        <dbReference type="ARBA" id="ARBA00022475"/>
    </source>
</evidence>
<evidence type="ECO:0000256" key="1">
    <source>
        <dbReference type="ARBA" id="ARBA00004308"/>
    </source>
</evidence>
<dbReference type="Pfam" id="PF13379">
    <property type="entry name" value="NMT1_2"/>
    <property type="match status" value="1"/>
</dbReference>
<keyword evidence="6" id="KW-0547">Nucleotide-binding</keyword>